<evidence type="ECO:0000259" key="2">
    <source>
        <dbReference type="Pfam" id="PF03061"/>
    </source>
</evidence>
<dbReference type="InterPro" id="IPR006683">
    <property type="entry name" value="Thioestr_dom"/>
</dbReference>
<evidence type="ECO:0000313" key="4">
    <source>
        <dbReference type="Proteomes" id="UP000649151"/>
    </source>
</evidence>
<proteinExistence type="predicted"/>
<organism evidence="3 4">
    <name type="scientific">Clostridium facile</name>
    <dbReference type="NCBI Taxonomy" id="2763035"/>
    <lineage>
        <taxon>Bacteria</taxon>
        <taxon>Bacillati</taxon>
        <taxon>Bacillota</taxon>
        <taxon>Clostridia</taxon>
        <taxon>Eubacteriales</taxon>
        <taxon>Clostridiaceae</taxon>
        <taxon>Clostridium</taxon>
    </lineage>
</organism>
<dbReference type="InterPro" id="IPR003736">
    <property type="entry name" value="PAAI_dom"/>
</dbReference>
<dbReference type="InterPro" id="IPR029069">
    <property type="entry name" value="HotDog_dom_sf"/>
</dbReference>
<dbReference type="PANTHER" id="PTHR42856:SF1">
    <property type="entry name" value="ACYL-COENZYME A THIOESTERASE PAAI"/>
    <property type="match status" value="1"/>
</dbReference>
<dbReference type="SUPFAM" id="SSF54637">
    <property type="entry name" value="Thioesterase/thiol ester dehydrase-isomerase"/>
    <property type="match status" value="1"/>
</dbReference>
<dbReference type="RefSeq" id="WP_186996659.1">
    <property type="nucleotide sequence ID" value="NZ_JACOQK010000001.1"/>
</dbReference>
<dbReference type="Proteomes" id="UP000649151">
    <property type="component" value="Unassembled WGS sequence"/>
</dbReference>
<evidence type="ECO:0000313" key="3">
    <source>
        <dbReference type="EMBL" id="MBC5787892.1"/>
    </source>
</evidence>
<dbReference type="Pfam" id="PF03061">
    <property type="entry name" value="4HBT"/>
    <property type="match status" value="1"/>
</dbReference>
<gene>
    <name evidence="3" type="ORF">H8Z77_07670</name>
</gene>
<keyword evidence="1" id="KW-0378">Hydrolase</keyword>
<dbReference type="Gene3D" id="3.10.129.10">
    <property type="entry name" value="Hotdog Thioesterase"/>
    <property type="match status" value="1"/>
</dbReference>
<evidence type="ECO:0000256" key="1">
    <source>
        <dbReference type="ARBA" id="ARBA00022801"/>
    </source>
</evidence>
<comment type="caution">
    <text evidence="3">The sequence shown here is derived from an EMBL/GenBank/DDBJ whole genome shotgun (WGS) entry which is preliminary data.</text>
</comment>
<keyword evidence="4" id="KW-1185">Reference proteome</keyword>
<name>A0ABR7IRX1_9CLOT</name>
<reference evidence="3 4" key="1">
    <citation type="submission" date="2020-08" db="EMBL/GenBank/DDBJ databases">
        <title>Genome public.</title>
        <authorList>
            <person name="Liu C."/>
            <person name="Sun Q."/>
        </authorList>
    </citation>
    <scope>NUCLEOTIDE SEQUENCE [LARGE SCALE GENOMIC DNA]</scope>
    <source>
        <strain evidence="3 4">NSJ-27</strain>
    </source>
</reference>
<dbReference type="CDD" id="cd03443">
    <property type="entry name" value="PaaI_thioesterase"/>
    <property type="match status" value="1"/>
</dbReference>
<dbReference type="NCBIfam" id="TIGR00369">
    <property type="entry name" value="unchar_dom_1"/>
    <property type="match status" value="1"/>
</dbReference>
<accession>A0ABR7IRX1</accession>
<protein>
    <submittedName>
        <fullName evidence="3">PaaI family thioesterase</fullName>
    </submittedName>
</protein>
<dbReference type="InterPro" id="IPR052723">
    <property type="entry name" value="Acyl-CoA_thioesterase_PaaI"/>
</dbReference>
<sequence>MTEQTIRNMLEKDRFAKYCGMVLKEVGLGYATVTLDLKEHHLNGADLVQGGVVYTLADFAFAAAANFSGRVTVTINVQANYIKPANGDYIVAKAKVIHETKSLSHVRTEVFNDKEELVATFVLTGFRTKQEIKDEL</sequence>
<dbReference type="EMBL" id="JACOQK010000001">
    <property type="protein sequence ID" value="MBC5787892.1"/>
    <property type="molecule type" value="Genomic_DNA"/>
</dbReference>
<dbReference type="PANTHER" id="PTHR42856">
    <property type="entry name" value="ACYL-COENZYME A THIOESTERASE PAAI"/>
    <property type="match status" value="1"/>
</dbReference>
<feature type="domain" description="Thioesterase" evidence="2">
    <location>
        <begin position="50"/>
        <end position="118"/>
    </location>
</feature>